<accession>A0A382ZMS2</accession>
<dbReference type="InterPro" id="IPR050789">
    <property type="entry name" value="Diverse_Enzym_Activities"/>
</dbReference>
<dbReference type="Gene3D" id="3.40.710.10">
    <property type="entry name" value="DD-peptidase/beta-lactamase superfamily"/>
    <property type="match status" value="1"/>
</dbReference>
<dbReference type="InterPro" id="IPR001466">
    <property type="entry name" value="Beta-lactam-related"/>
</dbReference>
<dbReference type="Pfam" id="PF00144">
    <property type="entry name" value="Beta-lactamase"/>
    <property type="match status" value="1"/>
</dbReference>
<dbReference type="PANTHER" id="PTHR43283:SF3">
    <property type="entry name" value="BETA-LACTAMASE FAMILY PROTEIN (AFU_ORTHOLOGUE AFUA_5G07500)"/>
    <property type="match status" value="1"/>
</dbReference>
<reference evidence="2" key="1">
    <citation type="submission" date="2018-05" db="EMBL/GenBank/DDBJ databases">
        <authorList>
            <person name="Lanie J.A."/>
            <person name="Ng W.-L."/>
            <person name="Kazmierczak K.M."/>
            <person name="Andrzejewski T.M."/>
            <person name="Davidsen T.M."/>
            <person name="Wayne K.J."/>
            <person name="Tettelin H."/>
            <person name="Glass J.I."/>
            <person name="Rusch D."/>
            <person name="Podicherti R."/>
            <person name="Tsui H.-C.T."/>
            <person name="Winkler M.E."/>
        </authorList>
    </citation>
    <scope>NUCLEOTIDE SEQUENCE</scope>
</reference>
<dbReference type="InterPro" id="IPR012338">
    <property type="entry name" value="Beta-lactam/transpept-like"/>
</dbReference>
<feature type="non-terminal residue" evidence="2">
    <location>
        <position position="251"/>
    </location>
</feature>
<name>A0A382ZMS2_9ZZZZ</name>
<sequence length="251" mass="28685">MSSLKVVSPASVGLDGKVMGNIRDYLKEQYVEPGKYVGTLTLVARKGEIAYLDALGFMDRENKKAMQEDAIFSIYSMSKPITSIALMQLYEKSLFRLDDPIHWHIPSWRNLRVYESGLYPNFLTSRPKRHMTIRDLLSHMSGLTYDFMLRTNVDAAYRKTKLQATGDLQAMIDTLAQLPLEFSPGEQWNYSVSTDVCGYLVEHFSGMKLDKYFQKHIFDPLGMEDTGFSCAKEKVDRLASLYEQHPKKGPV</sequence>
<organism evidence="2">
    <name type="scientific">marine metagenome</name>
    <dbReference type="NCBI Taxonomy" id="408172"/>
    <lineage>
        <taxon>unclassified sequences</taxon>
        <taxon>metagenomes</taxon>
        <taxon>ecological metagenomes</taxon>
    </lineage>
</organism>
<evidence type="ECO:0000313" key="2">
    <source>
        <dbReference type="EMBL" id="SVD96529.1"/>
    </source>
</evidence>
<dbReference type="SUPFAM" id="SSF56601">
    <property type="entry name" value="beta-lactamase/transpeptidase-like"/>
    <property type="match status" value="1"/>
</dbReference>
<gene>
    <name evidence="2" type="ORF">METZ01_LOCUS449383</name>
</gene>
<dbReference type="AlphaFoldDB" id="A0A382ZMS2"/>
<dbReference type="PANTHER" id="PTHR43283">
    <property type="entry name" value="BETA-LACTAMASE-RELATED"/>
    <property type="match status" value="1"/>
</dbReference>
<proteinExistence type="predicted"/>
<feature type="domain" description="Beta-lactamase-related" evidence="1">
    <location>
        <begin position="29"/>
        <end position="249"/>
    </location>
</feature>
<dbReference type="EMBL" id="UINC01185026">
    <property type="protein sequence ID" value="SVD96529.1"/>
    <property type="molecule type" value="Genomic_DNA"/>
</dbReference>
<protein>
    <recommendedName>
        <fullName evidence="1">Beta-lactamase-related domain-containing protein</fullName>
    </recommendedName>
</protein>
<evidence type="ECO:0000259" key="1">
    <source>
        <dbReference type="Pfam" id="PF00144"/>
    </source>
</evidence>